<gene>
    <name evidence="1" type="ORF">DAPPUDRAFT_123376</name>
</gene>
<dbReference type="Proteomes" id="UP000000305">
    <property type="component" value="Unassembled WGS sequence"/>
</dbReference>
<dbReference type="EMBL" id="GL735819">
    <property type="protein sequence ID" value="EFX60669.1"/>
    <property type="molecule type" value="Genomic_DNA"/>
</dbReference>
<dbReference type="InParanoid" id="E9I5R1"/>
<accession>E9I5R1</accession>
<reference evidence="1 2" key="1">
    <citation type="journal article" date="2011" name="Science">
        <title>The ecoresponsive genome of Daphnia pulex.</title>
        <authorList>
            <person name="Colbourne J.K."/>
            <person name="Pfrender M.E."/>
            <person name="Gilbert D."/>
            <person name="Thomas W.K."/>
            <person name="Tucker A."/>
            <person name="Oakley T.H."/>
            <person name="Tokishita S."/>
            <person name="Aerts A."/>
            <person name="Arnold G.J."/>
            <person name="Basu M.K."/>
            <person name="Bauer D.J."/>
            <person name="Caceres C.E."/>
            <person name="Carmel L."/>
            <person name="Casola C."/>
            <person name="Choi J.H."/>
            <person name="Detter J.C."/>
            <person name="Dong Q."/>
            <person name="Dusheyko S."/>
            <person name="Eads B.D."/>
            <person name="Frohlich T."/>
            <person name="Geiler-Samerotte K.A."/>
            <person name="Gerlach D."/>
            <person name="Hatcher P."/>
            <person name="Jogdeo S."/>
            <person name="Krijgsveld J."/>
            <person name="Kriventseva E.V."/>
            <person name="Kultz D."/>
            <person name="Laforsch C."/>
            <person name="Lindquist E."/>
            <person name="Lopez J."/>
            <person name="Manak J.R."/>
            <person name="Muller J."/>
            <person name="Pangilinan J."/>
            <person name="Patwardhan R.P."/>
            <person name="Pitluck S."/>
            <person name="Pritham E.J."/>
            <person name="Rechtsteiner A."/>
            <person name="Rho M."/>
            <person name="Rogozin I.B."/>
            <person name="Sakarya O."/>
            <person name="Salamov A."/>
            <person name="Schaack S."/>
            <person name="Shapiro H."/>
            <person name="Shiga Y."/>
            <person name="Skalitzky C."/>
            <person name="Smith Z."/>
            <person name="Souvorov A."/>
            <person name="Sung W."/>
            <person name="Tang Z."/>
            <person name="Tsuchiya D."/>
            <person name="Tu H."/>
            <person name="Vos H."/>
            <person name="Wang M."/>
            <person name="Wolf Y.I."/>
            <person name="Yamagata H."/>
            <person name="Yamada T."/>
            <person name="Ye Y."/>
            <person name="Shaw J.R."/>
            <person name="Andrews J."/>
            <person name="Crease T.J."/>
            <person name="Tang H."/>
            <person name="Lucas S.M."/>
            <person name="Robertson H.M."/>
            <person name="Bork P."/>
            <person name="Koonin E.V."/>
            <person name="Zdobnov E.M."/>
            <person name="Grigoriev I.V."/>
            <person name="Lynch M."/>
            <person name="Boore J.L."/>
        </authorList>
    </citation>
    <scope>NUCLEOTIDE SEQUENCE [LARGE SCALE GENOMIC DNA]</scope>
</reference>
<protein>
    <submittedName>
        <fullName evidence="1">Uncharacterized protein</fullName>
    </submittedName>
</protein>
<proteinExistence type="predicted"/>
<dbReference type="KEGG" id="dpx:DAPPUDRAFT_123376"/>
<sequence>MASRRHAGERCLVVEPSGKLQEMGVVHGPMKGCGEVNNKIRESRTWMEHGAVVCAFVYKKEGPRHQSHSFSCLPSLSNLPAALSRSSQRPNTPRVLTTPLSMGATCGPVKWAPSVVLSHGRRIRPIATGERHEMCTPALRLAQDQVPVKQAQRGQTRARWGLRAEMLLRGPQMLAVDGSGIQVAKTGCRGLAGRVGSVKAARHPSTATCELLHVPQCGFNAQRIHRTLFECSTGHWGIAVLDTCRGPCMWTGRVYEKVWAVWGPVEPRGSPCGRWQAVGTLESDAWLSSPRASCKRWEWCMGR</sequence>
<dbReference type="AlphaFoldDB" id="E9I5R1"/>
<dbReference type="HOGENOM" id="CLU_919079_0_0_1"/>
<evidence type="ECO:0000313" key="1">
    <source>
        <dbReference type="EMBL" id="EFX60669.1"/>
    </source>
</evidence>
<name>E9I5R1_DAPPU</name>
<keyword evidence="2" id="KW-1185">Reference proteome</keyword>
<organism evidence="1 2">
    <name type="scientific">Daphnia pulex</name>
    <name type="common">Water flea</name>
    <dbReference type="NCBI Taxonomy" id="6669"/>
    <lineage>
        <taxon>Eukaryota</taxon>
        <taxon>Metazoa</taxon>
        <taxon>Ecdysozoa</taxon>
        <taxon>Arthropoda</taxon>
        <taxon>Crustacea</taxon>
        <taxon>Branchiopoda</taxon>
        <taxon>Diplostraca</taxon>
        <taxon>Cladocera</taxon>
        <taxon>Anomopoda</taxon>
        <taxon>Daphniidae</taxon>
        <taxon>Daphnia</taxon>
    </lineage>
</organism>
<evidence type="ECO:0000313" key="2">
    <source>
        <dbReference type="Proteomes" id="UP000000305"/>
    </source>
</evidence>